<evidence type="ECO:0000313" key="1">
    <source>
        <dbReference type="EMBL" id="AKX34084.1"/>
    </source>
</evidence>
<dbReference type="InterPro" id="IPR036869">
    <property type="entry name" value="J_dom_sf"/>
</dbReference>
<sequence>MSVDWEKKHLNQKKQVNKFINSLREENIDDVEDLFSDDDTIGFLNYDDDNFIKIKFNKFHFINNKLKEINCNNVFFDKLAKVYYDLTLKINIDNIFFNSIDIKNFKTKIMNCYLNIYKFPTLIKSNEFDSIFINNDILNKFSFSLLKVCFYKFVYHISKTIINGINENISAFNEYIKNKIFIREVIKITEYYINHLLNNLCMSLIDHNVSTKNKNLVNSLLNENFLFNNYNSFSKRYKIYLENFISNINAFHVNKEIQNALIFFGLKIDNSYDDFKIELRKLSKKYHPDLMHNQNEDQILKVNYYRLILEDYFRNN</sequence>
<proteinExistence type="predicted"/>
<dbReference type="Proteomes" id="UP000067476">
    <property type="component" value="Chromosome"/>
</dbReference>
<keyword evidence="2" id="KW-1185">Reference proteome</keyword>
<dbReference type="AlphaFoldDB" id="A0A0K1W182"/>
<dbReference type="RefSeq" id="WP_075058177.1">
    <property type="nucleotide sequence ID" value="NZ_CP012357.1"/>
</dbReference>
<dbReference type="STRING" id="216942.SLITO_v1c04310"/>
<organism evidence="1 2">
    <name type="scientific">Spiroplasma litorale</name>
    <dbReference type="NCBI Taxonomy" id="216942"/>
    <lineage>
        <taxon>Bacteria</taxon>
        <taxon>Bacillati</taxon>
        <taxon>Mycoplasmatota</taxon>
        <taxon>Mollicutes</taxon>
        <taxon>Entomoplasmatales</taxon>
        <taxon>Spiroplasmataceae</taxon>
        <taxon>Spiroplasma</taxon>
    </lineage>
</organism>
<dbReference type="KEGG" id="sll:SLITO_v1c04310"/>
<evidence type="ECO:0008006" key="3">
    <source>
        <dbReference type="Google" id="ProtNLM"/>
    </source>
</evidence>
<gene>
    <name evidence="1" type="ORF">SLITO_v1c04310</name>
</gene>
<dbReference type="PATRIC" id="fig|216942.3.peg.434"/>
<dbReference type="EMBL" id="CP012357">
    <property type="protein sequence ID" value="AKX34084.1"/>
    <property type="molecule type" value="Genomic_DNA"/>
</dbReference>
<evidence type="ECO:0000313" key="2">
    <source>
        <dbReference type="Proteomes" id="UP000067476"/>
    </source>
</evidence>
<name>A0A0K1W182_9MOLU</name>
<dbReference type="OrthoDB" id="389719at2"/>
<protein>
    <recommendedName>
        <fullName evidence="3">J domain-containing protein</fullName>
    </recommendedName>
</protein>
<accession>A0A0K1W182</accession>
<reference evidence="1 2" key="1">
    <citation type="journal article" date="2015" name="Genome Announc.">
        <title>Complete Genome Sequence of Spiroplasma litorale TN-1T (DSM 21781), a Bacterium Isolated from a Green-Eyed Horsefly (Tabanus nigrovittatus).</title>
        <authorList>
            <person name="Lo W.S."/>
            <person name="Lai Y.C."/>
            <person name="Lien Y.W."/>
            <person name="Wang T.H."/>
            <person name="Kuo C.H."/>
        </authorList>
    </citation>
    <scope>NUCLEOTIDE SEQUENCE [LARGE SCALE GENOMIC DNA]</scope>
    <source>
        <strain evidence="1 2">TN-1</strain>
    </source>
</reference>
<dbReference type="SUPFAM" id="SSF46565">
    <property type="entry name" value="Chaperone J-domain"/>
    <property type="match status" value="1"/>
</dbReference>